<organism evidence="2 3">
    <name type="scientific">Acetobacter pasteurianus NBRC 3278</name>
    <dbReference type="NCBI Taxonomy" id="1226660"/>
    <lineage>
        <taxon>Bacteria</taxon>
        <taxon>Pseudomonadati</taxon>
        <taxon>Pseudomonadota</taxon>
        <taxon>Alphaproteobacteria</taxon>
        <taxon>Acetobacterales</taxon>
        <taxon>Acetobacteraceae</taxon>
        <taxon>Acetobacter</taxon>
    </lineage>
</organism>
<comment type="caution">
    <text evidence="2">The sequence shown here is derived from an EMBL/GenBank/DDBJ whole genome shotgun (WGS) entry which is preliminary data.</text>
</comment>
<reference evidence="2 3" key="1">
    <citation type="submission" date="2016-06" db="EMBL/GenBank/DDBJ databases">
        <title>Acetobacter pasteurianus NBRC 3278 whole genome sequencing project.</title>
        <authorList>
            <person name="Matsutani M."/>
            <person name="Shiwa Y."/>
            <person name="Okamoto-Kainuma A."/>
            <person name="Ishikawa M."/>
            <person name="Koizumi Y."/>
            <person name="Yoshikawa H."/>
            <person name="Yakushi T."/>
            <person name="Matsushita K."/>
        </authorList>
    </citation>
    <scope>NUCLEOTIDE SEQUENCE [LARGE SCALE GENOMIC DNA]</scope>
    <source>
        <strain evidence="2 3">NBRC 3278</strain>
    </source>
</reference>
<evidence type="ECO:0000256" key="1">
    <source>
        <dbReference type="SAM" id="MobiDB-lite"/>
    </source>
</evidence>
<feature type="compositionally biased region" description="Basic and acidic residues" evidence="1">
    <location>
        <begin position="106"/>
        <end position="129"/>
    </location>
</feature>
<name>A0A401X8T2_ACEPA</name>
<sequence length="129" mass="13701">MLEQIRRNGSSLTFEMPHCGSEIGGVPQYDGAGDEIERARPMSLGLQSVIADPAGAMEKDGALEGVLGLSLVQLAGGAAAFFGELDPVEREQRTLNAAHLSQGKGETVRARIRTEPFQHQRRAGDAGTD</sequence>
<accession>A0A401X8T2</accession>
<proteinExistence type="predicted"/>
<feature type="region of interest" description="Disordered" evidence="1">
    <location>
        <begin position="97"/>
        <end position="129"/>
    </location>
</feature>
<protein>
    <submittedName>
        <fullName evidence="2">Uncharacterized protein</fullName>
    </submittedName>
</protein>
<keyword evidence="3" id="KW-1185">Reference proteome</keyword>
<evidence type="ECO:0000313" key="3">
    <source>
        <dbReference type="Proteomes" id="UP000287385"/>
    </source>
</evidence>
<gene>
    <name evidence="2" type="ORF">NBRC3278_3230</name>
</gene>
<evidence type="ECO:0000313" key="2">
    <source>
        <dbReference type="EMBL" id="GCD64137.1"/>
    </source>
</evidence>
<dbReference type="Proteomes" id="UP000287385">
    <property type="component" value="Unassembled WGS sequence"/>
</dbReference>
<dbReference type="AlphaFoldDB" id="A0A401X8T2"/>
<dbReference type="EMBL" id="BDEV01000156">
    <property type="protein sequence ID" value="GCD64137.1"/>
    <property type="molecule type" value="Genomic_DNA"/>
</dbReference>